<dbReference type="InterPro" id="IPR000595">
    <property type="entry name" value="cNMP-bd_dom"/>
</dbReference>
<dbReference type="GeneID" id="94838482"/>
<keyword evidence="9" id="KW-1185">Reference proteome</keyword>
<dbReference type="Pfam" id="PF00027">
    <property type="entry name" value="cNMP_binding"/>
    <property type="match status" value="1"/>
</dbReference>
<protein>
    <submittedName>
        <fullName evidence="8">Cation channel family protein</fullName>
    </submittedName>
</protein>
<keyword evidence="3" id="KW-0406">Ion transport</keyword>
<evidence type="ECO:0000256" key="6">
    <source>
        <dbReference type="SAM" id="Phobius"/>
    </source>
</evidence>
<dbReference type="GO" id="GO:0034702">
    <property type="term" value="C:monoatomic ion channel complex"/>
    <property type="evidence" value="ECO:0007669"/>
    <property type="project" value="UniProtKB-KW"/>
</dbReference>
<keyword evidence="4" id="KW-0630">Potassium</keyword>
<keyword evidence="6" id="KW-0472">Membrane</keyword>
<dbReference type="EMBL" id="MLAK01000699">
    <property type="protein sequence ID" value="OHT07384.1"/>
    <property type="molecule type" value="Genomic_DNA"/>
</dbReference>
<dbReference type="CDD" id="cd00038">
    <property type="entry name" value="CAP_ED"/>
    <property type="match status" value="1"/>
</dbReference>
<dbReference type="InterPro" id="IPR018490">
    <property type="entry name" value="cNMP-bd_dom_sf"/>
</dbReference>
<evidence type="ECO:0000256" key="5">
    <source>
        <dbReference type="ARBA" id="ARBA00023303"/>
    </source>
</evidence>
<keyword evidence="6" id="KW-0812">Transmembrane</keyword>
<evidence type="ECO:0000259" key="7">
    <source>
        <dbReference type="PROSITE" id="PS50042"/>
    </source>
</evidence>
<dbReference type="OrthoDB" id="421226at2759"/>
<feature type="transmembrane region" description="Helical" evidence="6">
    <location>
        <begin position="183"/>
        <end position="205"/>
    </location>
</feature>
<dbReference type="VEuPathDB" id="TrichDB:TRFO_24473"/>
<dbReference type="SUPFAM" id="SSF51206">
    <property type="entry name" value="cAMP-binding domain-like"/>
    <property type="match status" value="1"/>
</dbReference>
<dbReference type="GO" id="GO:0005249">
    <property type="term" value="F:voltage-gated potassium channel activity"/>
    <property type="evidence" value="ECO:0007669"/>
    <property type="project" value="InterPro"/>
</dbReference>
<keyword evidence="5" id="KW-0407">Ion channel</keyword>
<dbReference type="GO" id="GO:0042391">
    <property type="term" value="P:regulation of membrane potential"/>
    <property type="evidence" value="ECO:0007669"/>
    <property type="project" value="TreeGrafter"/>
</dbReference>
<name>A0A1J4K922_9EUKA</name>
<comment type="caution">
    <text evidence="8">The sequence shown here is derived from an EMBL/GenBank/DDBJ whole genome shotgun (WGS) entry which is preliminary data.</text>
</comment>
<evidence type="ECO:0000313" key="8">
    <source>
        <dbReference type="EMBL" id="OHT07384.1"/>
    </source>
</evidence>
<dbReference type="Pfam" id="PF07885">
    <property type="entry name" value="Ion_trans_2"/>
    <property type="match status" value="1"/>
</dbReference>
<dbReference type="Gene3D" id="2.60.120.10">
    <property type="entry name" value="Jelly Rolls"/>
    <property type="match status" value="1"/>
</dbReference>
<dbReference type="InterPro" id="IPR003938">
    <property type="entry name" value="K_chnl_volt-dep_EAG/ELK/ERG"/>
</dbReference>
<feature type="transmembrane region" description="Helical" evidence="6">
    <location>
        <begin position="120"/>
        <end position="152"/>
    </location>
</feature>
<dbReference type="SUPFAM" id="SSF81324">
    <property type="entry name" value="Voltage-gated potassium channels"/>
    <property type="match status" value="1"/>
</dbReference>
<feature type="domain" description="Cyclic nucleotide-binding" evidence="7">
    <location>
        <begin position="359"/>
        <end position="476"/>
    </location>
</feature>
<keyword evidence="6" id="KW-1133">Transmembrane helix</keyword>
<evidence type="ECO:0000256" key="1">
    <source>
        <dbReference type="ARBA" id="ARBA00022538"/>
    </source>
</evidence>
<dbReference type="AlphaFoldDB" id="A0A1J4K922"/>
<keyword evidence="3" id="KW-0851">Voltage-gated channel</keyword>
<feature type="transmembrane region" description="Helical" evidence="6">
    <location>
        <begin position="51"/>
        <end position="73"/>
    </location>
</feature>
<dbReference type="Gene3D" id="1.10.287.630">
    <property type="entry name" value="Helix hairpin bin"/>
    <property type="match status" value="1"/>
</dbReference>
<dbReference type="Gene3D" id="1.10.287.70">
    <property type="match status" value="1"/>
</dbReference>
<feature type="transmembrane region" description="Helical" evidence="6">
    <location>
        <begin position="257"/>
        <end position="282"/>
    </location>
</feature>
<evidence type="ECO:0000313" key="9">
    <source>
        <dbReference type="Proteomes" id="UP000179807"/>
    </source>
</evidence>
<proteinExistence type="predicted"/>
<dbReference type="PRINTS" id="PR01463">
    <property type="entry name" value="EAGCHANLFMLY"/>
</dbReference>
<dbReference type="PANTHER" id="PTHR10217">
    <property type="entry name" value="VOLTAGE AND LIGAND GATED POTASSIUM CHANNEL"/>
    <property type="match status" value="1"/>
</dbReference>
<evidence type="ECO:0000256" key="4">
    <source>
        <dbReference type="ARBA" id="ARBA00022958"/>
    </source>
</evidence>
<keyword evidence="3" id="KW-0813">Transport</keyword>
<feature type="transmembrane region" description="Helical" evidence="6">
    <location>
        <begin position="226"/>
        <end position="245"/>
    </location>
</feature>
<evidence type="ECO:0000256" key="3">
    <source>
        <dbReference type="ARBA" id="ARBA00022882"/>
    </source>
</evidence>
<dbReference type="InterPro" id="IPR014710">
    <property type="entry name" value="RmlC-like_jellyroll"/>
</dbReference>
<evidence type="ECO:0000256" key="2">
    <source>
        <dbReference type="ARBA" id="ARBA00022826"/>
    </source>
</evidence>
<reference evidence="8" key="1">
    <citation type="submission" date="2016-10" db="EMBL/GenBank/DDBJ databases">
        <authorList>
            <person name="Benchimol M."/>
            <person name="Almeida L.G."/>
            <person name="Vasconcelos A.T."/>
            <person name="Perreira-Neves A."/>
            <person name="Rosa I.A."/>
            <person name="Tasca T."/>
            <person name="Bogo M.R."/>
            <person name="de Souza W."/>
        </authorList>
    </citation>
    <scope>NUCLEOTIDE SEQUENCE [LARGE SCALE GENOMIC DNA]</scope>
    <source>
        <strain evidence="8">K</strain>
    </source>
</reference>
<dbReference type="GO" id="GO:0005886">
    <property type="term" value="C:plasma membrane"/>
    <property type="evidence" value="ECO:0007669"/>
    <property type="project" value="TreeGrafter"/>
</dbReference>
<accession>A0A1J4K922</accession>
<dbReference type="SMART" id="SM00100">
    <property type="entry name" value="cNMP"/>
    <property type="match status" value="1"/>
</dbReference>
<dbReference type="InterPro" id="IPR050818">
    <property type="entry name" value="KCNH_animal-type"/>
</dbReference>
<organism evidence="8 9">
    <name type="scientific">Tritrichomonas foetus</name>
    <dbReference type="NCBI Taxonomy" id="1144522"/>
    <lineage>
        <taxon>Eukaryota</taxon>
        <taxon>Metamonada</taxon>
        <taxon>Parabasalia</taxon>
        <taxon>Tritrichomonadida</taxon>
        <taxon>Tritrichomonadidae</taxon>
        <taxon>Tritrichomonas</taxon>
    </lineage>
</organism>
<dbReference type="RefSeq" id="XP_068360520.1">
    <property type="nucleotide sequence ID" value="XM_068503778.1"/>
</dbReference>
<feature type="transmembrane region" description="Helical" evidence="6">
    <location>
        <begin position="79"/>
        <end position="99"/>
    </location>
</feature>
<sequence length="518" mass="59892">MDLNLGLVTQGVANNPYKTNKFYSTQAITKKFFGTLGATPFYSHFNPFRRIWEYLIIFLSLVVPMEMLFVSVVAPNMPIYAYSVTFIFDIFFAVDIYIIRRTAILHNGEILTKPKKITKIYGKWSIVIQIISCIPLSWIGLVTHNVIVYLVLSINRLLRLHRGWRAFVNTHTLLPYIGGPMSILPVIFFLIFAVDIFSTIFLGIARIQDYENSWLASYHERGFSQVQCFFVSVYFVMTTILTIGFGDISPMTAIEVVITIFIQLVGVSMHAGMTSLMVALIIDPAAADFVQHYKVMQDFLKFKKVDRKNRNLVHNYYQYQYERTGTTGNMKHILNTLPVSLRSTIKLEMTKTFFQLTHSFTNLSNKQLVRIVDAMNFKTFSPNDVILVQGEKTDRIYFFKSGLISVIIDGRKIMTQSCNEGIVNGEYEMIFGLENPTGLKAITYVEAWYLKIEDIIKMMQNKEDIRYLILSRLYVEYPDRFQSLLSFLIHDENIRKSSEQMILKNYKHESDDEETEGS</sequence>
<dbReference type="PROSITE" id="PS50042">
    <property type="entry name" value="CNMP_BINDING_3"/>
    <property type="match status" value="1"/>
</dbReference>
<dbReference type="Proteomes" id="UP000179807">
    <property type="component" value="Unassembled WGS sequence"/>
</dbReference>
<keyword evidence="2" id="KW-0631">Potassium channel</keyword>
<keyword evidence="1" id="KW-0633">Potassium transport</keyword>
<gene>
    <name evidence="8" type="ORF">TRFO_24473</name>
</gene>
<dbReference type="InterPro" id="IPR013099">
    <property type="entry name" value="K_chnl_dom"/>
</dbReference>
<dbReference type="PANTHER" id="PTHR10217:SF435">
    <property type="entry name" value="POTASSIUM VOLTAGE-GATED CHANNEL PROTEIN EAG"/>
    <property type="match status" value="1"/>
</dbReference>